<dbReference type="Proteomes" id="UP000019276">
    <property type="component" value="Unassembled WGS sequence"/>
</dbReference>
<keyword evidence="2" id="KW-1185">Reference proteome</keyword>
<dbReference type="eggNOG" id="COG3332">
    <property type="taxonomic scope" value="Bacteria"/>
</dbReference>
<comment type="caution">
    <text evidence="1">The sequence shown here is derived from an EMBL/GenBank/DDBJ whole genome shotgun (WGS) entry which is preliminary data.</text>
</comment>
<protein>
    <submittedName>
        <fullName evidence="1">Uncharacterized protein</fullName>
    </submittedName>
</protein>
<dbReference type="InterPro" id="IPR008551">
    <property type="entry name" value="TANGO2"/>
</dbReference>
<evidence type="ECO:0000313" key="1">
    <source>
        <dbReference type="EMBL" id="EWH11872.1"/>
    </source>
</evidence>
<accession>W7QS82</accession>
<proteinExistence type="predicted"/>
<sequence>MAELPIFDEVRQAIYPIDPQGQGTWIATNQNGETWCLLNLYQKNQAAELGYSATSARKQKLLSRGQIILACLSAQTDMSLPRLQDYCGKYKFSPFTLCYFPKVLTPQNWQPIYWQWDGIQVTAQQLPNMFTSSGKAFTKVLSHRQAVFSQFSRQQSNDYLWQFHTSHQPSKSHTSVCMHRADAKSVSITEVTSSTTVQQMKYWNTSPCQAQYSKPTARLIINR</sequence>
<dbReference type="STRING" id="1328313.DS2_01763"/>
<organism evidence="1 2">
    <name type="scientific">Catenovulum agarivorans DS-2</name>
    <dbReference type="NCBI Taxonomy" id="1328313"/>
    <lineage>
        <taxon>Bacteria</taxon>
        <taxon>Pseudomonadati</taxon>
        <taxon>Pseudomonadota</taxon>
        <taxon>Gammaproteobacteria</taxon>
        <taxon>Alteromonadales</taxon>
        <taxon>Alteromonadaceae</taxon>
        <taxon>Catenovulum</taxon>
    </lineage>
</organism>
<dbReference type="EMBL" id="ARZY01000002">
    <property type="protein sequence ID" value="EWH11872.1"/>
    <property type="molecule type" value="Genomic_DNA"/>
</dbReference>
<dbReference type="Pfam" id="PF05742">
    <property type="entry name" value="TANGO2"/>
    <property type="match status" value="1"/>
</dbReference>
<dbReference type="AlphaFoldDB" id="W7QS82"/>
<reference evidence="1 2" key="1">
    <citation type="journal article" date="2014" name="Genome Announc.">
        <title>Draft Genome Sequence of the Agar-Degrading Bacterium Catenovulum sp. Strain DS-2, Isolated from Intestines of Haliotis diversicolor.</title>
        <authorList>
            <person name="Shan D."/>
            <person name="Li X."/>
            <person name="Gu Z."/>
            <person name="Wei G."/>
            <person name="Gao Z."/>
            <person name="Shao Z."/>
        </authorList>
    </citation>
    <scope>NUCLEOTIDE SEQUENCE [LARGE SCALE GENOMIC DNA]</scope>
    <source>
        <strain evidence="1 2">DS-2</strain>
    </source>
</reference>
<name>W7QS82_9ALTE</name>
<gene>
    <name evidence="1" type="ORF">DS2_01763</name>
</gene>
<evidence type="ECO:0000313" key="2">
    <source>
        <dbReference type="Proteomes" id="UP000019276"/>
    </source>
</evidence>